<reference evidence="2 3" key="1">
    <citation type="submission" date="2020-03" db="EMBL/GenBank/DDBJ databases">
        <title>Dissostichus mawsoni Genome sequencing and assembly.</title>
        <authorList>
            <person name="Park H."/>
        </authorList>
    </citation>
    <scope>NUCLEOTIDE SEQUENCE [LARGE SCALE GENOMIC DNA]</scope>
    <source>
        <strain evidence="2">DM0001</strain>
        <tissue evidence="2">Muscle</tissue>
    </source>
</reference>
<feature type="transmembrane region" description="Helical" evidence="1">
    <location>
        <begin position="6"/>
        <end position="26"/>
    </location>
</feature>
<dbReference type="Proteomes" id="UP000518266">
    <property type="component" value="Unassembled WGS sequence"/>
</dbReference>
<gene>
    <name evidence="2" type="ORF">F7725_002560</name>
</gene>
<name>A0A7J5Y3V1_DISMA</name>
<comment type="caution">
    <text evidence="2">The sequence shown here is derived from an EMBL/GenBank/DDBJ whole genome shotgun (WGS) entry which is preliminary data.</text>
</comment>
<organism evidence="2 3">
    <name type="scientific">Dissostichus mawsoni</name>
    <name type="common">Antarctic cod</name>
    <dbReference type="NCBI Taxonomy" id="36200"/>
    <lineage>
        <taxon>Eukaryota</taxon>
        <taxon>Metazoa</taxon>
        <taxon>Chordata</taxon>
        <taxon>Craniata</taxon>
        <taxon>Vertebrata</taxon>
        <taxon>Euteleostomi</taxon>
        <taxon>Actinopterygii</taxon>
        <taxon>Neopterygii</taxon>
        <taxon>Teleostei</taxon>
        <taxon>Neoteleostei</taxon>
        <taxon>Acanthomorphata</taxon>
        <taxon>Eupercaria</taxon>
        <taxon>Perciformes</taxon>
        <taxon>Notothenioidei</taxon>
        <taxon>Nototheniidae</taxon>
        <taxon>Dissostichus</taxon>
    </lineage>
</organism>
<dbReference type="EMBL" id="JAAKFY010000018">
    <property type="protein sequence ID" value="KAF3843711.1"/>
    <property type="molecule type" value="Genomic_DNA"/>
</dbReference>
<protein>
    <submittedName>
        <fullName evidence="2">Uncharacterized protein</fullName>
    </submittedName>
</protein>
<accession>A0A7J5Y3V1</accession>
<keyword evidence="1" id="KW-0472">Membrane</keyword>
<dbReference type="AlphaFoldDB" id="A0A7J5Y3V1"/>
<sequence length="69" mass="8406">MIPQNHQFVHPLNLLWWMGFLIPMYLSREMAHRCMMEAVENRTSRFLFPESRSDWMRNLSFCTQTLLQS</sequence>
<keyword evidence="1" id="KW-0812">Transmembrane</keyword>
<proteinExistence type="predicted"/>
<evidence type="ECO:0000313" key="2">
    <source>
        <dbReference type="EMBL" id="KAF3843711.1"/>
    </source>
</evidence>
<evidence type="ECO:0000313" key="3">
    <source>
        <dbReference type="Proteomes" id="UP000518266"/>
    </source>
</evidence>
<keyword evidence="3" id="KW-1185">Reference proteome</keyword>
<evidence type="ECO:0000256" key="1">
    <source>
        <dbReference type="SAM" id="Phobius"/>
    </source>
</evidence>
<keyword evidence="1" id="KW-1133">Transmembrane helix</keyword>